<dbReference type="InterPro" id="IPR007374">
    <property type="entry name" value="ASCH_domain"/>
</dbReference>
<accession>A0A1H4GTM4</accession>
<dbReference type="Gene3D" id="3.10.400.10">
    <property type="entry name" value="Sulfate adenylyltransferase"/>
    <property type="match status" value="1"/>
</dbReference>
<dbReference type="Proteomes" id="UP000199397">
    <property type="component" value="Unassembled WGS sequence"/>
</dbReference>
<evidence type="ECO:0000313" key="3">
    <source>
        <dbReference type="Proteomes" id="UP000199397"/>
    </source>
</evidence>
<organism evidence="2 3">
    <name type="scientific">Thiothrix caldifontis</name>
    <dbReference type="NCBI Taxonomy" id="525918"/>
    <lineage>
        <taxon>Bacteria</taxon>
        <taxon>Pseudomonadati</taxon>
        <taxon>Pseudomonadota</taxon>
        <taxon>Gammaproteobacteria</taxon>
        <taxon>Thiotrichales</taxon>
        <taxon>Thiotrichaceae</taxon>
        <taxon>Thiothrix</taxon>
    </lineage>
</organism>
<dbReference type="RefSeq" id="WP_093071029.1">
    <property type="nucleotide sequence ID" value="NZ_FNQP01000041.1"/>
</dbReference>
<dbReference type="Pfam" id="PF04266">
    <property type="entry name" value="ASCH"/>
    <property type="match status" value="1"/>
</dbReference>
<dbReference type="InterPro" id="IPR015947">
    <property type="entry name" value="PUA-like_sf"/>
</dbReference>
<name>A0A1H4GTM4_9GAMM</name>
<evidence type="ECO:0000259" key="1">
    <source>
        <dbReference type="Pfam" id="PF04266"/>
    </source>
</evidence>
<keyword evidence="3" id="KW-1185">Reference proteome</keyword>
<evidence type="ECO:0000313" key="2">
    <source>
        <dbReference type="EMBL" id="SEB12894.1"/>
    </source>
</evidence>
<gene>
    <name evidence="2" type="ORF">SAMN05660964_03698</name>
</gene>
<dbReference type="SUPFAM" id="SSF88697">
    <property type="entry name" value="PUA domain-like"/>
    <property type="match status" value="1"/>
</dbReference>
<feature type="domain" description="ASCH" evidence="1">
    <location>
        <begin position="10"/>
        <end position="98"/>
    </location>
</feature>
<dbReference type="AlphaFoldDB" id="A0A1H4GTM4"/>
<protein>
    <recommendedName>
        <fullName evidence="1">ASCH domain-containing protein</fullName>
    </recommendedName>
</protein>
<dbReference type="EMBL" id="FNQP01000041">
    <property type="protein sequence ID" value="SEB12894.1"/>
    <property type="molecule type" value="Genomic_DNA"/>
</dbReference>
<dbReference type="STRING" id="525918.SAMN05660964_03698"/>
<proteinExistence type="predicted"/>
<reference evidence="2 3" key="1">
    <citation type="submission" date="2016-10" db="EMBL/GenBank/DDBJ databases">
        <authorList>
            <person name="de Groot N.N."/>
        </authorList>
    </citation>
    <scope>NUCLEOTIDE SEQUENCE [LARGE SCALE GENOMIC DNA]</scope>
    <source>
        <strain evidence="2 3">DSM 21228</strain>
    </source>
</reference>
<dbReference type="OrthoDB" id="9797122at2"/>
<sequence>MITKRKRIQFGEDSFIEQILTGRKTVTLCPAEDYDQPWGEYSDGGWQVGDEVDVYDTTGCLRGSIVVTQVQPITFGEAATTLWHEDGYNNHEAFLEDYQQAWLDAQSNTALISLHFYLLS</sequence>